<dbReference type="InterPro" id="IPR045864">
    <property type="entry name" value="aa-tRNA-synth_II/BPL/LPL"/>
</dbReference>
<comment type="catalytic activity">
    <reaction evidence="5 6">
        <text>biotin + L-lysyl-[protein] + ATP = N(6)-biotinyl-L-lysyl-[protein] + AMP + diphosphate + H(+)</text>
        <dbReference type="Rhea" id="RHEA:11756"/>
        <dbReference type="Rhea" id="RHEA-COMP:9752"/>
        <dbReference type="Rhea" id="RHEA-COMP:10505"/>
        <dbReference type="ChEBI" id="CHEBI:15378"/>
        <dbReference type="ChEBI" id="CHEBI:29969"/>
        <dbReference type="ChEBI" id="CHEBI:30616"/>
        <dbReference type="ChEBI" id="CHEBI:33019"/>
        <dbReference type="ChEBI" id="CHEBI:57586"/>
        <dbReference type="ChEBI" id="CHEBI:83144"/>
        <dbReference type="ChEBI" id="CHEBI:456215"/>
        <dbReference type="EC" id="6.3.4.15"/>
    </reaction>
</comment>
<dbReference type="Gene3D" id="2.30.30.100">
    <property type="match status" value="1"/>
</dbReference>
<keyword evidence="3 6" id="KW-0067">ATP-binding</keyword>
<dbReference type="NCBIfam" id="TIGR00121">
    <property type="entry name" value="birA_ligase"/>
    <property type="match status" value="1"/>
</dbReference>
<dbReference type="GO" id="GO:0005524">
    <property type="term" value="F:ATP binding"/>
    <property type="evidence" value="ECO:0007669"/>
    <property type="project" value="UniProtKB-UniRule"/>
</dbReference>
<dbReference type="InterPro" id="IPR036390">
    <property type="entry name" value="WH_DNA-bd_sf"/>
</dbReference>
<evidence type="ECO:0000256" key="3">
    <source>
        <dbReference type="ARBA" id="ARBA00022840"/>
    </source>
</evidence>
<dbReference type="Proteomes" id="UP000256478">
    <property type="component" value="Unassembled WGS sequence"/>
</dbReference>
<sequence>MSKSVREKLIQALAAGQFVSGQDIADELSVSRAAVANQVKVLQEMGLDIFRVRGKGYQLATPLVLLDKTSICHALEALSVTNHVEVHTLIDSTNDYLLRKLPNQVEPGQVCIAEYQSQGRGRRGRQWISPFGSHLYLSYYHYLADGMSSAMGLSLLTALAISDAIKALYEVQVQLKWPNDVYLDGVKLAGILIDLEGQATGACHSVIGIGLNLCMPEQAGHEISQPWTDLQRHLSHSSEIQIDRNQLAVAIIIALNRRLAQQERLGTESMLSDWFEQDLFLNQNVKIMTGDNVQHGMCRGVNAQGALLFEQHGQVKPVYGGEVSLRADDVDN</sequence>
<dbReference type="Pfam" id="PF08279">
    <property type="entry name" value="HTH_11"/>
    <property type="match status" value="1"/>
</dbReference>
<keyword evidence="6" id="KW-0238">DNA-binding</keyword>
<keyword evidence="1 6" id="KW-0436">Ligase</keyword>
<organism evidence="8 9">
    <name type="scientific">Thalassotalea euphylliae</name>
    <dbReference type="NCBI Taxonomy" id="1655234"/>
    <lineage>
        <taxon>Bacteria</taxon>
        <taxon>Pseudomonadati</taxon>
        <taxon>Pseudomonadota</taxon>
        <taxon>Gammaproteobacteria</taxon>
        <taxon>Alteromonadales</taxon>
        <taxon>Colwelliaceae</taxon>
        <taxon>Thalassotalea</taxon>
    </lineage>
</organism>
<evidence type="ECO:0000313" key="9">
    <source>
        <dbReference type="Proteomes" id="UP000256478"/>
    </source>
</evidence>
<dbReference type="InterPro" id="IPR013196">
    <property type="entry name" value="HTH_11"/>
</dbReference>
<evidence type="ECO:0000259" key="7">
    <source>
        <dbReference type="PROSITE" id="PS51733"/>
    </source>
</evidence>
<feature type="binding site" evidence="6">
    <location>
        <begin position="120"/>
        <end position="122"/>
    </location>
    <ligand>
        <name>biotin</name>
        <dbReference type="ChEBI" id="CHEBI:57586"/>
    </ligand>
</feature>
<reference evidence="8 9" key="1">
    <citation type="submission" date="2018-08" db="EMBL/GenBank/DDBJ databases">
        <title>Thalassotalea euphylliae genome.</title>
        <authorList>
            <person name="Summers S."/>
            <person name="Rice S.A."/>
            <person name="Freckelton M.L."/>
            <person name="Nedved B.T."/>
            <person name="Hadfield M.G."/>
        </authorList>
    </citation>
    <scope>NUCLEOTIDE SEQUENCE [LARGE SCALE GENOMIC DNA]</scope>
    <source>
        <strain evidence="8 9">H1</strain>
    </source>
</reference>
<comment type="function">
    <text evidence="6">Acts both as a biotin--[acetyl-CoA-carboxylase] ligase and a biotin-operon repressor. In the presence of ATP, BirA activates biotin to form the BirA-biotinyl-5'-adenylate (BirA-bio-5'-AMP or holoBirA) complex. HoloBirA can either transfer the biotinyl moiety to the biotin carboxyl carrier protein (BCCP) subunit of acetyl-CoA carboxylase, or bind to the biotin operator site and inhibit transcription of the operon.</text>
</comment>
<name>A0A3E0TLM7_9GAMM</name>
<comment type="caution">
    <text evidence="8">The sequence shown here is derived from an EMBL/GenBank/DDBJ whole genome shotgun (WGS) entry which is preliminary data.</text>
</comment>
<dbReference type="Gene3D" id="1.10.10.10">
    <property type="entry name" value="Winged helix-like DNA-binding domain superfamily/Winged helix DNA-binding domain"/>
    <property type="match status" value="1"/>
</dbReference>
<evidence type="ECO:0000256" key="4">
    <source>
        <dbReference type="ARBA" id="ARBA00023267"/>
    </source>
</evidence>
<evidence type="ECO:0000256" key="6">
    <source>
        <dbReference type="HAMAP-Rule" id="MF_00978"/>
    </source>
</evidence>
<dbReference type="PANTHER" id="PTHR12835">
    <property type="entry name" value="BIOTIN PROTEIN LIGASE"/>
    <property type="match status" value="1"/>
</dbReference>
<dbReference type="InterPro" id="IPR004408">
    <property type="entry name" value="Biotin_CoA_COase_ligase"/>
</dbReference>
<dbReference type="GO" id="GO:0004077">
    <property type="term" value="F:biotin--[biotin carboxyl-carrier protein] ligase activity"/>
    <property type="evidence" value="ECO:0007669"/>
    <property type="project" value="UniProtKB-UniRule"/>
</dbReference>
<dbReference type="OrthoDB" id="9807064at2"/>
<feature type="binding site" evidence="6">
    <location>
        <position position="116"/>
    </location>
    <ligand>
        <name>biotin</name>
        <dbReference type="ChEBI" id="CHEBI:57586"/>
    </ligand>
</feature>
<dbReference type="PROSITE" id="PS51733">
    <property type="entry name" value="BPL_LPL_CATALYTIC"/>
    <property type="match status" value="1"/>
</dbReference>
<evidence type="ECO:0000256" key="1">
    <source>
        <dbReference type="ARBA" id="ARBA00022598"/>
    </source>
</evidence>
<proteinExistence type="inferred from homology"/>
<dbReference type="EMBL" id="QUOU01000001">
    <property type="protein sequence ID" value="REL25323.1"/>
    <property type="molecule type" value="Genomic_DNA"/>
</dbReference>
<feature type="DNA-binding region" description="H-T-H motif" evidence="6">
    <location>
        <begin position="21"/>
        <end position="40"/>
    </location>
</feature>
<dbReference type="AlphaFoldDB" id="A0A3E0TLM7"/>
<keyword evidence="2 6" id="KW-0547">Nucleotide-binding</keyword>
<dbReference type="NCBIfam" id="NF008847">
    <property type="entry name" value="PRK11886.1-2"/>
    <property type="match status" value="1"/>
</dbReference>
<dbReference type="Pfam" id="PF02237">
    <property type="entry name" value="BPL_C"/>
    <property type="match status" value="1"/>
</dbReference>
<gene>
    <name evidence="6 8" type="primary">birA</name>
    <name evidence="8" type="ORF">DXX93_01345</name>
</gene>
<keyword evidence="4 6" id="KW-0092">Biotin</keyword>
<dbReference type="SUPFAM" id="SSF55681">
    <property type="entry name" value="Class II aaRS and biotin synthetases"/>
    <property type="match status" value="1"/>
</dbReference>
<feature type="binding site" evidence="6">
    <location>
        <position position="187"/>
    </location>
    <ligand>
        <name>biotin</name>
        <dbReference type="ChEBI" id="CHEBI:57586"/>
    </ligand>
</feature>
<dbReference type="PANTHER" id="PTHR12835:SF5">
    <property type="entry name" value="BIOTIN--PROTEIN LIGASE"/>
    <property type="match status" value="1"/>
</dbReference>
<dbReference type="Pfam" id="PF03099">
    <property type="entry name" value="BPL_LplA_LipB"/>
    <property type="match status" value="1"/>
</dbReference>
<keyword evidence="6" id="KW-0804">Transcription</keyword>
<dbReference type="Gene3D" id="3.30.930.10">
    <property type="entry name" value="Bira Bifunctional Protein, Domain 2"/>
    <property type="match status" value="1"/>
</dbReference>
<dbReference type="CDD" id="cd16442">
    <property type="entry name" value="BPL"/>
    <property type="match status" value="1"/>
</dbReference>
<dbReference type="EC" id="6.3.4.15" evidence="6"/>
<dbReference type="SUPFAM" id="SSF50037">
    <property type="entry name" value="C-terminal domain of transcriptional repressors"/>
    <property type="match status" value="1"/>
</dbReference>
<accession>A0A3E0TLM7</accession>
<feature type="domain" description="BPL/LPL catalytic" evidence="7">
    <location>
        <begin position="72"/>
        <end position="263"/>
    </location>
</feature>
<evidence type="ECO:0000256" key="2">
    <source>
        <dbReference type="ARBA" id="ARBA00022741"/>
    </source>
</evidence>
<dbReference type="InterPro" id="IPR004143">
    <property type="entry name" value="BPL_LPL_catalytic"/>
</dbReference>
<protein>
    <recommendedName>
        <fullName evidence="6">Bifunctional ligase/repressor BirA</fullName>
    </recommendedName>
    <alternativeName>
        <fullName evidence="6">Biotin operon repressor</fullName>
    </alternativeName>
    <alternativeName>
        <fullName evidence="6">Biotin--[acetyl-CoA-carboxylase] ligase</fullName>
        <ecNumber evidence="6">6.3.4.15</ecNumber>
    </alternativeName>
    <alternativeName>
        <fullName evidence="6">Biotin--protein ligase</fullName>
    </alternativeName>
    <alternativeName>
        <fullName evidence="6">Biotin-[acetyl-CoA carboxylase] synthetase</fullName>
    </alternativeName>
</protein>
<dbReference type="HAMAP" id="MF_00978">
    <property type="entry name" value="Bifunct_BirA"/>
    <property type="match status" value="1"/>
</dbReference>
<evidence type="ECO:0000313" key="8">
    <source>
        <dbReference type="EMBL" id="REL25323.1"/>
    </source>
</evidence>
<dbReference type="GO" id="GO:0005737">
    <property type="term" value="C:cytoplasm"/>
    <property type="evidence" value="ECO:0007669"/>
    <property type="project" value="TreeGrafter"/>
</dbReference>
<feature type="binding site" evidence="6">
    <location>
        <begin position="92"/>
        <end position="94"/>
    </location>
    <ligand>
        <name>biotin</name>
        <dbReference type="ChEBI" id="CHEBI:57586"/>
    </ligand>
</feature>
<evidence type="ECO:0000256" key="5">
    <source>
        <dbReference type="ARBA" id="ARBA00047846"/>
    </source>
</evidence>
<dbReference type="GO" id="GO:0006355">
    <property type="term" value="P:regulation of DNA-templated transcription"/>
    <property type="evidence" value="ECO:0007669"/>
    <property type="project" value="UniProtKB-UniRule"/>
</dbReference>
<comment type="similarity">
    <text evidence="6">Belongs to the biotin--protein ligase family.</text>
</comment>
<dbReference type="SUPFAM" id="SSF46785">
    <property type="entry name" value="Winged helix' DNA-binding domain"/>
    <property type="match status" value="1"/>
</dbReference>
<dbReference type="InterPro" id="IPR008988">
    <property type="entry name" value="Transcriptional_repressor_C"/>
</dbReference>
<keyword evidence="6" id="KW-0805">Transcription regulation</keyword>
<dbReference type="GO" id="GO:0003677">
    <property type="term" value="F:DNA binding"/>
    <property type="evidence" value="ECO:0007669"/>
    <property type="project" value="UniProtKB-UniRule"/>
</dbReference>
<dbReference type="InterPro" id="IPR036388">
    <property type="entry name" value="WH-like_DNA-bd_sf"/>
</dbReference>
<dbReference type="InterPro" id="IPR003142">
    <property type="entry name" value="BPL_C"/>
</dbReference>
<dbReference type="InterPro" id="IPR030855">
    <property type="entry name" value="Bifunct_BirA"/>
</dbReference>
<keyword evidence="6" id="KW-0678">Repressor</keyword>
<dbReference type="RefSeq" id="WP_116006484.1">
    <property type="nucleotide sequence ID" value="NZ_QUOU01000001.1"/>
</dbReference>